<protein>
    <submittedName>
        <fullName evidence="3">Uncharacterized protein</fullName>
    </submittedName>
</protein>
<organism evidence="3 4">
    <name type="scientific">Symbiochloris irregularis</name>
    <dbReference type="NCBI Taxonomy" id="706552"/>
    <lineage>
        <taxon>Eukaryota</taxon>
        <taxon>Viridiplantae</taxon>
        <taxon>Chlorophyta</taxon>
        <taxon>core chlorophytes</taxon>
        <taxon>Trebouxiophyceae</taxon>
        <taxon>Trebouxiales</taxon>
        <taxon>Trebouxiaceae</taxon>
        <taxon>Symbiochloris</taxon>
    </lineage>
</organism>
<evidence type="ECO:0000256" key="2">
    <source>
        <dbReference type="SAM" id="SignalP"/>
    </source>
</evidence>
<accession>A0AAW1NUD9</accession>
<dbReference type="EMBL" id="JALJOQ010000092">
    <property type="protein sequence ID" value="KAK9799001.1"/>
    <property type="molecule type" value="Genomic_DNA"/>
</dbReference>
<evidence type="ECO:0000256" key="1">
    <source>
        <dbReference type="SAM" id="MobiDB-lite"/>
    </source>
</evidence>
<feature type="compositionally biased region" description="Polar residues" evidence="1">
    <location>
        <begin position="64"/>
        <end position="98"/>
    </location>
</feature>
<feature type="signal peptide" evidence="2">
    <location>
        <begin position="1"/>
        <end position="26"/>
    </location>
</feature>
<dbReference type="AlphaFoldDB" id="A0AAW1NUD9"/>
<proteinExistence type="predicted"/>
<evidence type="ECO:0000313" key="4">
    <source>
        <dbReference type="Proteomes" id="UP001465755"/>
    </source>
</evidence>
<dbReference type="Proteomes" id="UP001465755">
    <property type="component" value="Unassembled WGS sequence"/>
</dbReference>
<feature type="chain" id="PRO_5043362805" evidence="2">
    <location>
        <begin position="27"/>
        <end position="98"/>
    </location>
</feature>
<keyword evidence="4" id="KW-1185">Reference proteome</keyword>
<gene>
    <name evidence="3" type="ORF">WJX73_001769</name>
</gene>
<comment type="caution">
    <text evidence="3">The sequence shown here is derived from an EMBL/GenBank/DDBJ whole genome shotgun (WGS) entry which is preliminary data.</text>
</comment>
<evidence type="ECO:0000313" key="3">
    <source>
        <dbReference type="EMBL" id="KAK9799001.1"/>
    </source>
</evidence>
<name>A0AAW1NUD9_9CHLO</name>
<sequence length="98" mass="10553">MAVARKTMLLAVFCAVVLATAGTADAAARKLTGSDSLNQLLAVPSPSLHPADLVHRHWTPPASSPSQDCPCQEQQAPSQPQDSQGNWWGWENGQSQFW</sequence>
<reference evidence="3 4" key="1">
    <citation type="journal article" date="2024" name="Nat. Commun.">
        <title>Phylogenomics reveals the evolutionary origins of lichenization in chlorophyte algae.</title>
        <authorList>
            <person name="Puginier C."/>
            <person name="Libourel C."/>
            <person name="Otte J."/>
            <person name="Skaloud P."/>
            <person name="Haon M."/>
            <person name="Grisel S."/>
            <person name="Petersen M."/>
            <person name="Berrin J.G."/>
            <person name="Delaux P.M."/>
            <person name="Dal Grande F."/>
            <person name="Keller J."/>
        </authorList>
    </citation>
    <scope>NUCLEOTIDE SEQUENCE [LARGE SCALE GENOMIC DNA]</scope>
    <source>
        <strain evidence="3 4">SAG 2036</strain>
    </source>
</reference>
<feature type="region of interest" description="Disordered" evidence="1">
    <location>
        <begin position="51"/>
        <end position="98"/>
    </location>
</feature>
<keyword evidence="2" id="KW-0732">Signal</keyword>